<name>A0A0H5DLR3_NEIMI</name>
<proteinExistence type="predicted"/>
<organism evidence="1 2">
    <name type="scientific">Neisseria meningitidis serogroup B</name>
    <dbReference type="NCBI Taxonomy" id="491"/>
    <lineage>
        <taxon>Bacteria</taxon>
        <taxon>Pseudomonadati</taxon>
        <taxon>Pseudomonadota</taxon>
        <taxon>Betaproteobacteria</taxon>
        <taxon>Neisseriales</taxon>
        <taxon>Neisseriaceae</taxon>
        <taxon>Neisseria</taxon>
    </lineage>
</organism>
<dbReference type="AlphaFoldDB" id="A0A0H5DLR3"/>
<protein>
    <submittedName>
        <fullName evidence="1">Uncharacterized protein</fullName>
    </submittedName>
</protein>
<accession>A0A0H5DLR3</accession>
<sequence length="55" mass="6492">MYSTEYFVVCFLRLMPLSPCNLYFVTHLRTNESEIERWSAVPCQIVLNDGKSEFI</sequence>
<evidence type="ECO:0000313" key="2">
    <source>
        <dbReference type="Proteomes" id="UP000182715"/>
    </source>
</evidence>
<dbReference type="EMBL" id="CVTF01000118">
    <property type="protein sequence ID" value="CRL92499.1"/>
    <property type="molecule type" value="Genomic_DNA"/>
</dbReference>
<evidence type="ECO:0000313" key="1">
    <source>
        <dbReference type="EMBL" id="CRL92499.1"/>
    </source>
</evidence>
<reference evidence="1 2" key="1">
    <citation type="submission" date="2014-11" db="EMBL/GenBank/DDBJ databases">
        <authorList>
            <person name="Diene M.Seydina."/>
        </authorList>
    </citation>
    <scope>NUCLEOTIDE SEQUENCE [LARGE SCALE GENOMIC DNA]</scope>
    <source>
        <strain evidence="1 2">Neisseria meningitidis CHUV</strain>
    </source>
</reference>
<dbReference type="Proteomes" id="UP000182715">
    <property type="component" value="Unassembled WGS sequence"/>
</dbReference>